<dbReference type="SUPFAM" id="SSF103473">
    <property type="entry name" value="MFS general substrate transporter"/>
    <property type="match status" value="1"/>
</dbReference>
<dbReference type="AlphaFoldDB" id="A0A1T5L0A8"/>
<comment type="subcellular location">
    <subcellularLocation>
        <location evidence="1">Cell membrane</location>
        <topology evidence="1">Multi-pass membrane protein</topology>
    </subcellularLocation>
</comment>
<feature type="transmembrane region" description="Helical" evidence="6">
    <location>
        <begin position="51"/>
        <end position="77"/>
    </location>
</feature>
<dbReference type="Proteomes" id="UP000190857">
    <property type="component" value="Unassembled WGS sequence"/>
</dbReference>
<protein>
    <submittedName>
        <fullName evidence="8">Na+/melibiose symporter</fullName>
    </submittedName>
</protein>
<evidence type="ECO:0000313" key="8">
    <source>
        <dbReference type="EMBL" id="SKC69069.1"/>
    </source>
</evidence>
<gene>
    <name evidence="8" type="ORF">SAMN06309945_2735</name>
</gene>
<keyword evidence="9" id="KW-1185">Reference proteome</keyword>
<accession>A0A1T5L0A8</accession>
<evidence type="ECO:0000313" key="9">
    <source>
        <dbReference type="Proteomes" id="UP000190857"/>
    </source>
</evidence>
<feature type="transmembrane region" description="Helical" evidence="6">
    <location>
        <begin position="303"/>
        <end position="325"/>
    </location>
</feature>
<evidence type="ECO:0000256" key="1">
    <source>
        <dbReference type="ARBA" id="ARBA00004651"/>
    </source>
</evidence>
<dbReference type="RefSeq" id="WP_079728744.1">
    <property type="nucleotide sequence ID" value="NZ_FUZP01000003.1"/>
</dbReference>
<dbReference type="InterPro" id="IPR036259">
    <property type="entry name" value="MFS_trans_sf"/>
</dbReference>
<dbReference type="InterPro" id="IPR020846">
    <property type="entry name" value="MFS_dom"/>
</dbReference>
<dbReference type="GO" id="GO:0005886">
    <property type="term" value="C:plasma membrane"/>
    <property type="evidence" value="ECO:0007669"/>
    <property type="project" value="UniProtKB-SubCell"/>
</dbReference>
<feature type="transmembrane region" description="Helical" evidence="6">
    <location>
        <begin position="359"/>
        <end position="385"/>
    </location>
</feature>
<dbReference type="PANTHER" id="PTHR23528:SF1">
    <property type="entry name" value="MAJOR FACILITATOR SUPERFAMILY (MFS) PROFILE DOMAIN-CONTAINING PROTEIN"/>
    <property type="match status" value="1"/>
</dbReference>
<dbReference type="Gene3D" id="1.20.1250.20">
    <property type="entry name" value="MFS general substrate transporter like domains"/>
    <property type="match status" value="2"/>
</dbReference>
<dbReference type="GO" id="GO:0006814">
    <property type="term" value="P:sodium ion transport"/>
    <property type="evidence" value="ECO:0007669"/>
    <property type="project" value="InterPro"/>
</dbReference>
<keyword evidence="4 6" id="KW-0472">Membrane</keyword>
<evidence type="ECO:0000256" key="5">
    <source>
        <dbReference type="SAM" id="MobiDB-lite"/>
    </source>
</evidence>
<dbReference type="GO" id="GO:0022857">
    <property type="term" value="F:transmembrane transporter activity"/>
    <property type="evidence" value="ECO:0007669"/>
    <property type="project" value="InterPro"/>
</dbReference>
<keyword evidence="2 6" id="KW-0812">Transmembrane</keyword>
<feature type="transmembrane region" description="Helical" evidence="6">
    <location>
        <begin position="268"/>
        <end position="291"/>
    </location>
</feature>
<organism evidence="8 9">
    <name type="scientific">Okibacterium fritillariae</name>
    <dbReference type="NCBI Taxonomy" id="123320"/>
    <lineage>
        <taxon>Bacteria</taxon>
        <taxon>Bacillati</taxon>
        <taxon>Actinomycetota</taxon>
        <taxon>Actinomycetes</taxon>
        <taxon>Micrococcales</taxon>
        <taxon>Microbacteriaceae</taxon>
        <taxon>Okibacterium</taxon>
    </lineage>
</organism>
<feature type="transmembrane region" description="Helical" evidence="6">
    <location>
        <begin position="89"/>
        <end position="112"/>
    </location>
</feature>
<feature type="domain" description="Major facilitator superfamily (MFS) profile" evidence="7">
    <location>
        <begin position="52"/>
        <end position="455"/>
    </location>
</feature>
<feature type="transmembrane region" description="Helical" evidence="6">
    <location>
        <begin position="334"/>
        <end position="353"/>
    </location>
</feature>
<keyword evidence="3 6" id="KW-1133">Transmembrane helix</keyword>
<reference evidence="8 9" key="1">
    <citation type="submission" date="2017-02" db="EMBL/GenBank/DDBJ databases">
        <authorList>
            <person name="Peterson S.W."/>
        </authorList>
    </citation>
    <scope>NUCLEOTIDE SEQUENCE [LARGE SCALE GENOMIC DNA]</scope>
    <source>
        <strain evidence="8 9">VKM Ac-2059</strain>
    </source>
</reference>
<dbReference type="STRING" id="123320.SAMN06309945_2735"/>
<dbReference type="OrthoDB" id="7584869at2"/>
<evidence type="ECO:0000256" key="3">
    <source>
        <dbReference type="ARBA" id="ARBA00022989"/>
    </source>
</evidence>
<feature type="transmembrane region" description="Helical" evidence="6">
    <location>
        <begin position="432"/>
        <end position="451"/>
    </location>
</feature>
<sequence>MAKQPSDVPAASPIPPQPIPSTPPTATFPPVEDVNGASGAGSPAEEKVSSLYIWLQVLGQFGVFVAFITPIAISLSIRLSELAPGREEYLGYITGSGALVVMLTGPLLGTLSDRTRTRLGRRRPFMIVGMLLGVISLIVMALAPNPIILGAGWILAQLGWGQVLGNLQISMADRLPESQRGKVAGLTGFATQIAPVFGVVIAGTLTGNSLLMFLLPGAVGVLFVTLFVFLIHEEDSRGRTFDEKLSVKNILSKYVFNPRRYPDFSLVWLGRFLFYFGLTLNTTFTAFFFASRLGVPVTEVAPIIATLGLFGIFATTLGAIGGGFLSDKLRRRRVFVLTGAVLFAAGAITTALAPDVTLLYVGSLTTSVGIGMFAAVDQALLLDVLPEKDTSAGRFMSITGFAVSIPQAAAPFLAPVFLAIGATAAGDKNYTLLYIIAGAITIVGGLVVLRVRSVR</sequence>
<evidence type="ECO:0000256" key="6">
    <source>
        <dbReference type="SAM" id="Phobius"/>
    </source>
</evidence>
<feature type="transmembrane region" description="Helical" evidence="6">
    <location>
        <begin position="211"/>
        <end position="231"/>
    </location>
</feature>
<feature type="transmembrane region" description="Helical" evidence="6">
    <location>
        <begin position="148"/>
        <end position="171"/>
    </location>
</feature>
<evidence type="ECO:0000256" key="4">
    <source>
        <dbReference type="ARBA" id="ARBA00023136"/>
    </source>
</evidence>
<proteinExistence type="predicted"/>
<feature type="transmembrane region" description="Helical" evidence="6">
    <location>
        <begin position="124"/>
        <end position="142"/>
    </location>
</feature>
<dbReference type="Pfam" id="PF07690">
    <property type="entry name" value="MFS_1"/>
    <property type="match status" value="1"/>
</dbReference>
<feature type="compositionally biased region" description="Pro residues" evidence="5">
    <location>
        <begin position="12"/>
        <end position="27"/>
    </location>
</feature>
<feature type="transmembrane region" description="Helical" evidence="6">
    <location>
        <begin position="397"/>
        <end position="420"/>
    </location>
</feature>
<feature type="region of interest" description="Disordered" evidence="5">
    <location>
        <begin position="1"/>
        <end position="41"/>
    </location>
</feature>
<evidence type="ECO:0000259" key="7">
    <source>
        <dbReference type="PROSITE" id="PS50850"/>
    </source>
</evidence>
<name>A0A1T5L0A8_9MICO</name>
<evidence type="ECO:0000256" key="2">
    <source>
        <dbReference type="ARBA" id="ARBA00022692"/>
    </source>
</evidence>
<dbReference type="InterPro" id="IPR011701">
    <property type="entry name" value="MFS"/>
</dbReference>
<dbReference type="PROSITE" id="PS50850">
    <property type="entry name" value="MFS"/>
    <property type="match status" value="1"/>
</dbReference>
<feature type="transmembrane region" description="Helical" evidence="6">
    <location>
        <begin position="183"/>
        <end position="205"/>
    </location>
</feature>
<dbReference type="PROSITE" id="PS00872">
    <property type="entry name" value="NA_GALACTOSIDE_SYMP"/>
    <property type="match status" value="1"/>
</dbReference>
<dbReference type="InterPro" id="IPR018043">
    <property type="entry name" value="Na/Gal_symport_CS"/>
</dbReference>
<dbReference type="EMBL" id="FUZP01000003">
    <property type="protein sequence ID" value="SKC69069.1"/>
    <property type="molecule type" value="Genomic_DNA"/>
</dbReference>
<dbReference type="PANTHER" id="PTHR23528">
    <property type="match status" value="1"/>
</dbReference>